<dbReference type="InterPro" id="IPR033116">
    <property type="entry name" value="TRYPSIN_SER"/>
</dbReference>
<keyword evidence="1" id="KW-1015">Disulfide bond</keyword>
<dbReference type="GO" id="GO:0004252">
    <property type="term" value="F:serine-type endopeptidase activity"/>
    <property type="evidence" value="ECO:0007669"/>
    <property type="project" value="InterPro"/>
</dbReference>
<dbReference type="InterPro" id="IPR043504">
    <property type="entry name" value="Peptidase_S1_PA_chymotrypsin"/>
</dbReference>
<keyword evidence="3" id="KW-0720">Serine protease</keyword>
<dbReference type="PROSITE" id="PS00135">
    <property type="entry name" value="TRYPSIN_SER"/>
    <property type="match status" value="1"/>
</dbReference>
<evidence type="ECO:0000313" key="6">
    <source>
        <dbReference type="EMBL" id="GMS96686.1"/>
    </source>
</evidence>
<keyword evidence="4" id="KW-0732">Signal</keyword>
<dbReference type="InterPro" id="IPR001254">
    <property type="entry name" value="Trypsin_dom"/>
</dbReference>
<feature type="chain" id="PRO_5043562910" description="Peptidase S1 domain-containing protein" evidence="4">
    <location>
        <begin position="19"/>
        <end position="309"/>
    </location>
</feature>
<dbReference type="EMBL" id="BTSX01000004">
    <property type="protein sequence ID" value="GMS96686.1"/>
    <property type="molecule type" value="Genomic_DNA"/>
</dbReference>
<organism evidence="6 7">
    <name type="scientific">Pristionchus entomophagus</name>
    <dbReference type="NCBI Taxonomy" id="358040"/>
    <lineage>
        <taxon>Eukaryota</taxon>
        <taxon>Metazoa</taxon>
        <taxon>Ecdysozoa</taxon>
        <taxon>Nematoda</taxon>
        <taxon>Chromadorea</taxon>
        <taxon>Rhabditida</taxon>
        <taxon>Rhabditina</taxon>
        <taxon>Diplogasteromorpha</taxon>
        <taxon>Diplogasteroidea</taxon>
        <taxon>Neodiplogasteridae</taxon>
        <taxon>Pristionchus</taxon>
    </lineage>
</organism>
<keyword evidence="3" id="KW-0378">Hydrolase</keyword>
<gene>
    <name evidence="6" type="ORF">PENTCL1PPCAC_18861</name>
</gene>
<keyword evidence="7" id="KW-1185">Reference proteome</keyword>
<dbReference type="PROSITE" id="PS50240">
    <property type="entry name" value="TRYPSIN_DOM"/>
    <property type="match status" value="1"/>
</dbReference>
<evidence type="ECO:0000256" key="3">
    <source>
        <dbReference type="RuleBase" id="RU363034"/>
    </source>
</evidence>
<dbReference type="InterPro" id="IPR001314">
    <property type="entry name" value="Peptidase_S1A"/>
</dbReference>
<proteinExistence type="inferred from homology"/>
<dbReference type="FunFam" id="2.40.10.10:FF:000068">
    <property type="entry name" value="transmembrane protease serine 2"/>
    <property type="match status" value="1"/>
</dbReference>
<dbReference type="InterPro" id="IPR009003">
    <property type="entry name" value="Peptidase_S1_PA"/>
</dbReference>
<evidence type="ECO:0000256" key="1">
    <source>
        <dbReference type="ARBA" id="ARBA00023157"/>
    </source>
</evidence>
<comment type="similarity">
    <text evidence="2">Belongs to the peptidase S1 family. CLIP subfamily.</text>
</comment>
<dbReference type="SMART" id="SM00020">
    <property type="entry name" value="Tryp_SPc"/>
    <property type="match status" value="1"/>
</dbReference>
<evidence type="ECO:0000256" key="2">
    <source>
        <dbReference type="ARBA" id="ARBA00024195"/>
    </source>
</evidence>
<comment type="caution">
    <text evidence="6">The sequence shown here is derived from an EMBL/GenBank/DDBJ whole genome shotgun (WGS) entry which is preliminary data.</text>
</comment>
<evidence type="ECO:0000259" key="5">
    <source>
        <dbReference type="PROSITE" id="PS50240"/>
    </source>
</evidence>
<dbReference type="GO" id="GO:0006508">
    <property type="term" value="P:proteolysis"/>
    <property type="evidence" value="ECO:0007669"/>
    <property type="project" value="UniProtKB-KW"/>
</dbReference>
<dbReference type="Proteomes" id="UP001432027">
    <property type="component" value="Unassembled WGS sequence"/>
</dbReference>
<protein>
    <recommendedName>
        <fullName evidence="5">Peptidase S1 domain-containing protein</fullName>
    </recommendedName>
</protein>
<reference evidence="6" key="1">
    <citation type="submission" date="2023-10" db="EMBL/GenBank/DDBJ databases">
        <title>Genome assembly of Pristionchus species.</title>
        <authorList>
            <person name="Yoshida K."/>
            <person name="Sommer R.J."/>
        </authorList>
    </citation>
    <scope>NUCLEOTIDE SEQUENCE</scope>
    <source>
        <strain evidence="6">RS0144</strain>
    </source>
</reference>
<feature type="domain" description="Peptidase S1" evidence="5">
    <location>
        <begin position="33"/>
        <end position="282"/>
    </location>
</feature>
<evidence type="ECO:0000313" key="7">
    <source>
        <dbReference type="Proteomes" id="UP001432027"/>
    </source>
</evidence>
<dbReference type="PRINTS" id="PR00722">
    <property type="entry name" value="CHYMOTRYPSIN"/>
</dbReference>
<feature type="signal peptide" evidence="4">
    <location>
        <begin position="1"/>
        <end position="18"/>
    </location>
</feature>
<dbReference type="InterPro" id="IPR051487">
    <property type="entry name" value="Ser/Thr_Proteases_Immune/Dev"/>
</dbReference>
<sequence>MVRLNWFVLLALPILARSSPTSLNFCSPIGYRIIGGRSATLSKWPWQALFFNYGSDGYGTMCGATVLNERWLLTAAHCVVNATTKSYVNVGVKSLEKAKKTLKVSRIIPHPGFNFGTVENDIALLEVAKSIPMGPDIAPVCITKSDTRLLASADTGVVTGFGVSLNQISSSVYVEEPSDILLETEVSLQNTAKCSSKWRSLSGGTVRVNTAKQLCAGSYFHGTGAGDSGGPLHVQGSAGNFVQVGITSFGANSPEGLIDQETYPGVYTRVSSFVPWIQSIIGYEELESNSTTAFSVNFLVFLKIYHLLR</sequence>
<dbReference type="PROSITE" id="PS00134">
    <property type="entry name" value="TRYPSIN_HIS"/>
    <property type="match status" value="1"/>
</dbReference>
<dbReference type="Gene3D" id="2.40.10.10">
    <property type="entry name" value="Trypsin-like serine proteases"/>
    <property type="match status" value="1"/>
</dbReference>
<keyword evidence="3" id="KW-0645">Protease</keyword>
<name>A0AAV5TQU1_9BILA</name>
<dbReference type="PANTHER" id="PTHR24256">
    <property type="entry name" value="TRYPTASE-RELATED"/>
    <property type="match status" value="1"/>
</dbReference>
<dbReference type="AlphaFoldDB" id="A0AAV5TQU1"/>
<evidence type="ECO:0000256" key="4">
    <source>
        <dbReference type="SAM" id="SignalP"/>
    </source>
</evidence>
<dbReference type="InterPro" id="IPR018114">
    <property type="entry name" value="TRYPSIN_HIS"/>
</dbReference>
<accession>A0AAV5TQU1</accession>
<dbReference type="CDD" id="cd00190">
    <property type="entry name" value="Tryp_SPc"/>
    <property type="match status" value="1"/>
</dbReference>
<dbReference type="SUPFAM" id="SSF50494">
    <property type="entry name" value="Trypsin-like serine proteases"/>
    <property type="match status" value="1"/>
</dbReference>
<dbReference type="Pfam" id="PF00089">
    <property type="entry name" value="Trypsin"/>
    <property type="match status" value="1"/>
</dbReference>